<organism evidence="1 2">
    <name type="scientific">Saprolegnia diclina (strain VS20)</name>
    <dbReference type="NCBI Taxonomy" id="1156394"/>
    <lineage>
        <taxon>Eukaryota</taxon>
        <taxon>Sar</taxon>
        <taxon>Stramenopiles</taxon>
        <taxon>Oomycota</taxon>
        <taxon>Saprolegniomycetes</taxon>
        <taxon>Saprolegniales</taxon>
        <taxon>Saprolegniaceae</taxon>
        <taxon>Saprolegnia</taxon>
    </lineage>
</organism>
<dbReference type="RefSeq" id="XP_008605248.1">
    <property type="nucleotide sequence ID" value="XM_008607026.1"/>
</dbReference>
<evidence type="ECO:0000313" key="1">
    <source>
        <dbReference type="EMBL" id="EQC41534.1"/>
    </source>
</evidence>
<dbReference type="EMBL" id="JH767134">
    <property type="protein sequence ID" value="EQC41534.1"/>
    <property type="molecule type" value="Genomic_DNA"/>
</dbReference>
<keyword evidence="2" id="KW-1185">Reference proteome</keyword>
<dbReference type="OrthoDB" id="549701at2759"/>
<dbReference type="InParanoid" id="T0QTP8"/>
<dbReference type="Proteomes" id="UP000030762">
    <property type="component" value="Unassembled WGS sequence"/>
</dbReference>
<sequence length="264" mass="29079">MSAPTGVTLAFLLQFIDDFGGRAAFRGLTTEDVCYLYVLPTTEAANASYLDQYMQAHPASAGLMTAPANWYLGHTWQSLFLDVVDSITSFVYTVGDVRTTSVWFCLFANNQHEMQSFSFVQYMTRFRSVLDATGQLLLILPDLADPILLRRSWCLFEIFIAHCSGSVIEIASMATADPTFGTDPTVLLPCLHAVCTEDSEAATEQDEALIVQIIDAQLGCDAMDQLVLRILTTWFANLARTKFAPMQRPATQGMSPPCISSVTN</sequence>
<name>T0QTP8_SAPDV</name>
<gene>
    <name evidence="1" type="ORF">SDRG_01497</name>
</gene>
<dbReference type="STRING" id="1156394.T0QTP8"/>
<dbReference type="GeneID" id="19942224"/>
<protein>
    <submittedName>
        <fullName evidence="1">Uncharacterized protein</fullName>
    </submittedName>
</protein>
<dbReference type="OMA" id="FEIFIAH"/>
<evidence type="ECO:0000313" key="2">
    <source>
        <dbReference type="Proteomes" id="UP000030762"/>
    </source>
</evidence>
<dbReference type="AlphaFoldDB" id="T0QTP8"/>
<accession>T0QTP8</accession>
<dbReference type="VEuPathDB" id="FungiDB:SDRG_01497"/>
<proteinExistence type="predicted"/>
<reference evidence="1 2" key="1">
    <citation type="submission" date="2012-04" db="EMBL/GenBank/DDBJ databases">
        <title>The Genome Sequence of Saprolegnia declina VS20.</title>
        <authorList>
            <consortium name="The Broad Institute Genome Sequencing Platform"/>
            <person name="Russ C."/>
            <person name="Nusbaum C."/>
            <person name="Tyler B."/>
            <person name="van West P."/>
            <person name="Dieguez-Uribeondo J."/>
            <person name="de Bruijn I."/>
            <person name="Tripathy S."/>
            <person name="Jiang R."/>
            <person name="Young S.K."/>
            <person name="Zeng Q."/>
            <person name="Gargeya S."/>
            <person name="Fitzgerald M."/>
            <person name="Haas B."/>
            <person name="Abouelleil A."/>
            <person name="Alvarado L."/>
            <person name="Arachchi H.M."/>
            <person name="Berlin A."/>
            <person name="Chapman S.B."/>
            <person name="Goldberg J."/>
            <person name="Griggs A."/>
            <person name="Gujja S."/>
            <person name="Hansen M."/>
            <person name="Howarth C."/>
            <person name="Imamovic A."/>
            <person name="Larimer J."/>
            <person name="McCowen C."/>
            <person name="Montmayeur A."/>
            <person name="Murphy C."/>
            <person name="Neiman D."/>
            <person name="Pearson M."/>
            <person name="Priest M."/>
            <person name="Roberts A."/>
            <person name="Saif S."/>
            <person name="Shea T."/>
            <person name="Sisk P."/>
            <person name="Sykes S."/>
            <person name="Wortman J."/>
            <person name="Nusbaum C."/>
            <person name="Birren B."/>
        </authorList>
    </citation>
    <scope>NUCLEOTIDE SEQUENCE [LARGE SCALE GENOMIC DNA]</scope>
    <source>
        <strain evidence="1 2">VS20</strain>
    </source>
</reference>